<comment type="caution">
    <text evidence="10">Lacks conserved residue(s) required for the propagation of feature annotation.</text>
</comment>
<proteinExistence type="inferred from homology"/>
<evidence type="ECO:0000256" key="5">
    <source>
        <dbReference type="ARBA" id="ARBA00016471"/>
    </source>
</evidence>
<comment type="caution">
    <text evidence="13">The sequence shown here is derived from an EMBL/GenBank/DDBJ whole genome shotgun (WGS) entry which is preliminary data.</text>
</comment>
<comment type="similarity">
    <text evidence="3 10 12">Belongs to the phosphoglycerate kinase family.</text>
</comment>
<name>A0A0G1WJV7_9BACT</name>
<dbReference type="GO" id="GO:0004618">
    <property type="term" value="F:phosphoglycerate kinase activity"/>
    <property type="evidence" value="ECO:0007669"/>
    <property type="project" value="UniProtKB-UniRule"/>
</dbReference>
<keyword evidence="7 10" id="KW-0547">Nucleotide-binding</keyword>
<dbReference type="Gene3D" id="3.40.50.1260">
    <property type="entry name" value="Phosphoglycerate kinase, N-terminal domain"/>
    <property type="match status" value="3"/>
</dbReference>
<evidence type="ECO:0000256" key="6">
    <source>
        <dbReference type="ARBA" id="ARBA00022679"/>
    </source>
</evidence>
<reference evidence="13 14" key="1">
    <citation type="journal article" date="2015" name="Nature">
        <title>rRNA introns, odd ribosomes, and small enigmatic genomes across a large radiation of phyla.</title>
        <authorList>
            <person name="Brown C.T."/>
            <person name="Hug L.A."/>
            <person name="Thomas B.C."/>
            <person name="Sharon I."/>
            <person name="Castelle C.J."/>
            <person name="Singh A."/>
            <person name="Wilkins M.J."/>
            <person name="Williams K.H."/>
            <person name="Banfield J.F."/>
        </authorList>
    </citation>
    <scope>NUCLEOTIDE SEQUENCE [LARGE SCALE GENOMIC DNA]</scope>
</reference>
<dbReference type="GO" id="GO:0006096">
    <property type="term" value="P:glycolytic process"/>
    <property type="evidence" value="ECO:0007669"/>
    <property type="project" value="UniProtKB-UniRule"/>
</dbReference>
<evidence type="ECO:0000313" key="14">
    <source>
        <dbReference type="Proteomes" id="UP000034201"/>
    </source>
</evidence>
<dbReference type="InterPro" id="IPR001576">
    <property type="entry name" value="Phosphoglycerate_kinase"/>
</dbReference>
<keyword evidence="10" id="KW-0963">Cytoplasm</keyword>
<dbReference type="EC" id="2.7.2.3" evidence="4 10"/>
<evidence type="ECO:0000256" key="11">
    <source>
        <dbReference type="PIRSR" id="PIRSR000724-2"/>
    </source>
</evidence>
<dbReference type="PANTHER" id="PTHR11406:SF23">
    <property type="entry name" value="PHOSPHOGLYCERATE KINASE 1, CHLOROPLASTIC-RELATED"/>
    <property type="match status" value="1"/>
</dbReference>
<comment type="subunit">
    <text evidence="10">Monomer.</text>
</comment>
<evidence type="ECO:0000256" key="3">
    <source>
        <dbReference type="ARBA" id="ARBA00008982"/>
    </source>
</evidence>
<keyword evidence="10" id="KW-0324">Glycolysis</keyword>
<evidence type="ECO:0000256" key="7">
    <source>
        <dbReference type="ARBA" id="ARBA00022741"/>
    </source>
</evidence>
<evidence type="ECO:0000256" key="8">
    <source>
        <dbReference type="ARBA" id="ARBA00022777"/>
    </source>
</evidence>
<dbReference type="AlphaFoldDB" id="A0A0G1WJV7"/>
<comment type="pathway">
    <text evidence="2 10">Carbohydrate degradation; glycolysis; pyruvate from D-glyceraldehyde 3-phosphate: step 2/5.</text>
</comment>
<dbReference type="Proteomes" id="UP000034201">
    <property type="component" value="Unassembled WGS sequence"/>
</dbReference>
<evidence type="ECO:0000256" key="4">
    <source>
        <dbReference type="ARBA" id="ARBA00013061"/>
    </source>
</evidence>
<feature type="binding site" evidence="10 11">
    <location>
        <position position="200"/>
    </location>
    <ligand>
        <name>ATP</name>
        <dbReference type="ChEBI" id="CHEBI:30616"/>
    </ligand>
</feature>
<dbReference type="GO" id="GO:0043531">
    <property type="term" value="F:ADP binding"/>
    <property type="evidence" value="ECO:0007669"/>
    <property type="project" value="TreeGrafter"/>
</dbReference>
<dbReference type="PIRSF" id="PIRSF000724">
    <property type="entry name" value="Pgk"/>
    <property type="match status" value="1"/>
</dbReference>
<dbReference type="PATRIC" id="fig|1618608.3.peg.864"/>
<dbReference type="FunFam" id="3.40.50.1260:FF:000006">
    <property type="entry name" value="Phosphoglycerate kinase"/>
    <property type="match status" value="1"/>
</dbReference>
<dbReference type="UniPathway" id="UPA00109">
    <property type="reaction ID" value="UER00185"/>
</dbReference>
<evidence type="ECO:0000256" key="12">
    <source>
        <dbReference type="RuleBase" id="RU000532"/>
    </source>
</evidence>
<organism evidence="13 14">
    <name type="scientific">Candidatus Adlerbacteria bacterium GW2011_GWC1_50_9</name>
    <dbReference type="NCBI Taxonomy" id="1618608"/>
    <lineage>
        <taxon>Bacteria</taxon>
        <taxon>Candidatus Adleribacteriota</taxon>
    </lineage>
</organism>
<feature type="binding site" evidence="10">
    <location>
        <position position="150"/>
    </location>
    <ligand>
        <name>substrate</name>
    </ligand>
</feature>
<feature type="binding site" evidence="10 11">
    <location>
        <position position="281"/>
    </location>
    <ligand>
        <name>ATP</name>
        <dbReference type="ChEBI" id="CHEBI:30616"/>
    </ligand>
</feature>
<dbReference type="SUPFAM" id="SSF53748">
    <property type="entry name" value="Phosphoglycerate kinase"/>
    <property type="match status" value="1"/>
</dbReference>
<keyword evidence="9 10" id="KW-0067">ATP-binding</keyword>
<evidence type="ECO:0000313" key="13">
    <source>
        <dbReference type="EMBL" id="KKW18900.1"/>
    </source>
</evidence>
<accession>A0A0G1WJV7</accession>
<comment type="subcellular location">
    <subcellularLocation>
        <location evidence="10">Cytoplasm</location>
    </subcellularLocation>
</comment>
<dbReference type="GO" id="GO:0006094">
    <property type="term" value="P:gluconeogenesis"/>
    <property type="evidence" value="ECO:0007669"/>
    <property type="project" value="TreeGrafter"/>
</dbReference>
<dbReference type="InterPro" id="IPR015824">
    <property type="entry name" value="Phosphoglycerate_kinase_N"/>
</dbReference>
<dbReference type="InterPro" id="IPR036043">
    <property type="entry name" value="Phosphoglycerate_kinase_sf"/>
</dbReference>
<evidence type="ECO:0000256" key="9">
    <source>
        <dbReference type="ARBA" id="ARBA00022840"/>
    </source>
</evidence>
<dbReference type="PANTHER" id="PTHR11406">
    <property type="entry name" value="PHOSPHOGLYCERATE KINASE"/>
    <property type="match status" value="1"/>
</dbReference>
<evidence type="ECO:0000256" key="1">
    <source>
        <dbReference type="ARBA" id="ARBA00000642"/>
    </source>
</evidence>
<sequence length="354" mass="37969">MKSIAQAEVLNKRVLVRCDFNVPVDENGNILDDLRIVSALRTISFLIGKGAKVILLSHLGEPKGRVVEQLRLDNVRSLLSEHLGISVTKTEDCIGAASERIMAAMKNGDVLLLENVRFHAGEEANSPEFAKELAHLGDFYVNEAFSTSHRAHASLVRLPRLLPSFAGFDLLKEVQALEPLLKNPAKPMVVVVGGTKVETKADFLDTISNIADNILVSNLIANEIASKSIRFANMAKLSLPVDSNPGNGLELDIGPATIEMFCEVLKNAKTVFWSGPVGKIEEAAYEHGSLALAQVIIESKAYSVAGGGDLNAFLQKKGLQDKFSHVSTGGGALLAFLAGDRLPGLAALGYYDGN</sequence>
<feature type="binding site" evidence="10">
    <location>
        <position position="117"/>
    </location>
    <ligand>
        <name>substrate</name>
    </ligand>
</feature>
<protein>
    <recommendedName>
        <fullName evidence="5 10">Phosphoglycerate kinase</fullName>
        <ecNumber evidence="4 10">2.7.2.3</ecNumber>
    </recommendedName>
</protein>
<evidence type="ECO:0000256" key="10">
    <source>
        <dbReference type="HAMAP-Rule" id="MF_00145"/>
    </source>
</evidence>
<feature type="binding site" evidence="10">
    <location>
        <position position="35"/>
    </location>
    <ligand>
        <name>substrate</name>
    </ligand>
</feature>
<keyword evidence="8 10" id="KW-0418">Kinase</keyword>
<feature type="binding site" evidence="10">
    <location>
        <begin position="307"/>
        <end position="310"/>
    </location>
    <ligand>
        <name>ATP</name>
        <dbReference type="ChEBI" id="CHEBI:30616"/>
    </ligand>
</feature>
<dbReference type="Pfam" id="PF00162">
    <property type="entry name" value="PGK"/>
    <property type="match status" value="2"/>
</dbReference>
<feature type="binding site" evidence="10">
    <location>
        <begin position="19"/>
        <end position="21"/>
    </location>
    <ligand>
        <name>substrate</name>
    </ligand>
</feature>
<dbReference type="PROSITE" id="PS00111">
    <property type="entry name" value="PGLYCERATE_KINASE"/>
    <property type="match status" value="1"/>
</dbReference>
<dbReference type="InterPro" id="IPR015911">
    <property type="entry name" value="Phosphoglycerate_kinase_CS"/>
</dbReference>
<dbReference type="EMBL" id="LCQQ01000073">
    <property type="protein sequence ID" value="KKW18900.1"/>
    <property type="molecule type" value="Genomic_DNA"/>
</dbReference>
<keyword evidence="6 10" id="KW-0808">Transferase</keyword>
<evidence type="ECO:0000256" key="2">
    <source>
        <dbReference type="ARBA" id="ARBA00004838"/>
    </source>
</evidence>
<gene>
    <name evidence="10" type="primary">pgk</name>
    <name evidence="13" type="ORF">UY61_C0073G0006</name>
</gene>
<dbReference type="GO" id="GO:0005829">
    <property type="term" value="C:cytosol"/>
    <property type="evidence" value="ECO:0007669"/>
    <property type="project" value="TreeGrafter"/>
</dbReference>
<comment type="catalytic activity">
    <reaction evidence="1 10 12">
        <text>(2R)-3-phosphoglycerate + ATP = (2R)-3-phospho-glyceroyl phosphate + ADP</text>
        <dbReference type="Rhea" id="RHEA:14801"/>
        <dbReference type="ChEBI" id="CHEBI:30616"/>
        <dbReference type="ChEBI" id="CHEBI:57604"/>
        <dbReference type="ChEBI" id="CHEBI:58272"/>
        <dbReference type="ChEBI" id="CHEBI:456216"/>
        <dbReference type="EC" id="2.7.2.3"/>
    </reaction>
</comment>
<dbReference type="GO" id="GO:0005524">
    <property type="term" value="F:ATP binding"/>
    <property type="evidence" value="ECO:0007669"/>
    <property type="project" value="UniProtKB-KW"/>
</dbReference>
<dbReference type="HAMAP" id="MF_00145">
    <property type="entry name" value="Phosphoglyc_kinase"/>
    <property type="match status" value="1"/>
</dbReference>
<dbReference type="PRINTS" id="PR00477">
    <property type="entry name" value="PHGLYCKINASE"/>
</dbReference>